<evidence type="ECO:0000313" key="4">
    <source>
        <dbReference type="Proteomes" id="UP000558089"/>
    </source>
</evidence>
<dbReference type="Gene3D" id="2.120.10.30">
    <property type="entry name" value="TolB, C-terminal domain"/>
    <property type="match status" value="1"/>
</dbReference>
<dbReference type="Pfam" id="PF22807">
    <property type="entry name" value="TrAA12"/>
    <property type="match status" value="1"/>
</dbReference>
<dbReference type="EMBL" id="WYET01000002">
    <property type="protein sequence ID" value="NVN17771.1"/>
    <property type="molecule type" value="Genomic_DNA"/>
</dbReference>
<dbReference type="InterPro" id="IPR054539">
    <property type="entry name" value="Beta-prop_PDH"/>
</dbReference>
<feature type="region of interest" description="Disordered" evidence="1">
    <location>
        <begin position="460"/>
        <end position="481"/>
    </location>
</feature>
<evidence type="ECO:0000313" key="3">
    <source>
        <dbReference type="EMBL" id="NVN17771.1"/>
    </source>
</evidence>
<proteinExistence type="predicted"/>
<gene>
    <name evidence="3" type="ORF">GUA46_05400</name>
</gene>
<reference evidence="3 4" key="1">
    <citation type="submission" date="2020-01" db="EMBL/GenBank/DDBJ databases">
        <title>Draft Genome Analysis of Muricauda sp. HICW Isolated from coastal seawater of PR China.</title>
        <authorList>
            <person name="Chen M.-X."/>
        </authorList>
    </citation>
    <scope>NUCLEOTIDE SEQUENCE [LARGE SCALE GENOMIC DNA]</scope>
    <source>
        <strain evidence="3 4">HICW</strain>
    </source>
</reference>
<dbReference type="AlphaFoldDB" id="A0A850N957"/>
<keyword evidence="4" id="KW-1185">Reference proteome</keyword>
<evidence type="ECO:0000259" key="2">
    <source>
        <dbReference type="Pfam" id="PF22807"/>
    </source>
</evidence>
<accession>A0A850N957</accession>
<dbReference type="PANTHER" id="PTHR19328">
    <property type="entry name" value="HEDGEHOG-INTERACTING PROTEIN"/>
    <property type="match status" value="1"/>
</dbReference>
<organism evidence="3 4">
    <name type="scientific">Flagellimonas chongwuensis</name>
    <dbReference type="NCBI Taxonomy" id="2697365"/>
    <lineage>
        <taxon>Bacteria</taxon>
        <taxon>Pseudomonadati</taxon>
        <taxon>Bacteroidota</taxon>
        <taxon>Flavobacteriia</taxon>
        <taxon>Flavobacteriales</taxon>
        <taxon>Flavobacteriaceae</taxon>
        <taxon>Flagellimonas</taxon>
    </lineage>
</organism>
<comment type="caution">
    <text evidence="3">The sequence shown here is derived from an EMBL/GenBank/DDBJ whole genome shotgun (WGS) entry which is preliminary data.</text>
</comment>
<evidence type="ECO:0000256" key="1">
    <source>
        <dbReference type="SAM" id="MobiDB-lite"/>
    </source>
</evidence>
<dbReference type="SUPFAM" id="SSF50952">
    <property type="entry name" value="Soluble quinoprotein glucose dehydrogenase"/>
    <property type="match status" value="1"/>
</dbReference>
<sequence>MSRHLFILLFSIILTACQDGSKEKGTSSKKEPVKPSTKQSEASEKKSDINEPNGGLYLPDGFSALVVVDSVGPSRHIAVNDNGDIYVKLRKPEGTHGNLALRDTTGDGKADIIKTFGDYPNDGTFATEMRIHKGYLYFSSEQIVYRQKLTPGKLIPESKAEVILIDQFPKRWHNSKSLAFDKKGNMYVTFSAPTNACENFNTEGQVKGMKPCPGLEVLGSIWKFDENRTNQVQQDGEMYAIGIRSVVAFSWNDKDNSLYGVQHGRDYLHNHAPQYYSKWHQAVLPAEEFMKIEQGDDFGWPYTYYDHFKNKRLVAPEYGGDGSMEDNQYKKPLMGLPAHWAPNDLLFYKGDLFPPRYRNGAFIAFHGSMNRAPYPQAGYIVAFIPFKDGKPTGEWEVFADGFAKVDTIVSMPDAKYRPMGLAEGKDGSLYISESKQGKIWRIHFNGDPKQFGEAQLQKMEERKSAAHLRTPDKIKDDLSIK</sequence>
<feature type="region of interest" description="Disordered" evidence="1">
    <location>
        <begin position="21"/>
        <end position="53"/>
    </location>
</feature>
<protein>
    <submittedName>
        <fullName evidence="3">Sorbosone dehydrogenase</fullName>
    </submittedName>
</protein>
<dbReference type="Proteomes" id="UP000558089">
    <property type="component" value="Unassembled WGS sequence"/>
</dbReference>
<name>A0A850N957_9FLAO</name>
<dbReference type="InterPro" id="IPR011041">
    <property type="entry name" value="Quinoprot_gluc/sorb_DH_b-prop"/>
</dbReference>
<feature type="compositionally biased region" description="Basic and acidic residues" evidence="1">
    <location>
        <begin position="21"/>
        <end position="33"/>
    </location>
</feature>
<feature type="domain" description="Pyrroloquinoline quinone-dependent pyranose dehydrogenase beta-propeller" evidence="2">
    <location>
        <begin position="59"/>
        <end position="443"/>
    </location>
</feature>
<dbReference type="InterPro" id="IPR011042">
    <property type="entry name" value="6-blade_b-propeller_TolB-like"/>
</dbReference>
<dbReference type="PROSITE" id="PS51257">
    <property type="entry name" value="PROKAR_LIPOPROTEIN"/>
    <property type="match status" value="1"/>
</dbReference>
<dbReference type="PANTHER" id="PTHR19328:SF53">
    <property type="entry name" value="MEMBRANE PROTEIN"/>
    <property type="match status" value="1"/>
</dbReference>
<dbReference type="RefSeq" id="WP_176619623.1">
    <property type="nucleotide sequence ID" value="NZ_WYET01000002.1"/>
</dbReference>